<feature type="region of interest" description="Disordered" evidence="1">
    <location>
        <begin position="1"/>
        <end position="20"/>
    </location>
</feature>
<proteinExistence type="predicted"/>
<accession>A0A370FM81</accession>
<keyword evidence="4" id="KW-1185">Reference proteome</keyword>
<comment type="caution">
    <text evidence="3">The sequence shown here is derived from an EMBL/GenBank/DDBJ whole genome shotgun (WGS) entry which is preliminary data.</text>
</comment>
<evidence type="ECO:0000313" key="4">
    <source>
        <dbReference type="Proteomes" id="UP000255265"/>
    </source>
</evidence>
<dbReference type="InterPro" id="IPR002881">
    <property type="entry name" value="DUF58"/>
</dbReference>
<name>A0A370FM81_9BURK</name>
<dbReference type="Gene3D" id="3.40.50.410">
    <property type="entry name" value="von Willebrand factor, type A domain"/>
    <property type="match status" value="1"/>
</dbReference>
<evidence type="ECO:0000259" key="2">
    <source>
        <dbReference type="Pfam" id="PF01882"/>
    </source>
</evidence>
<organism evidence="3 4">
    <name type="scientific">Pseudacidovorax intermedius</name>
    <dbReference type="NCBI Taxonomy" id="433924"/>
    <lineage>
        <taxon>Bacteria</taxon>
        <taxon>Pseudomonadati</taxon>
        <taxon>Pseudomonadota</taxon>
        <taxon>Betaproteobacteria</taxon>
        <taxon>Burkholderiales</taxon>
        <taxon>Comamonadaceae</taxon>
        <taxon>Pseudacidovorax</taxon>
    </lineage>
</organism>
<dbReference type="RefSeq" id="WP_114802434.1">
    <property type="nucleotide sequence ID" value="NZ_QQAV01000002.1"/>
</dbReference>
<dbReference type="AlphaFoldDB" id="A0A370FM81"/>
<dbReference type="Pfam" id="PF01882">
    <property type="entry name" value="DUF58"/>
    <property type="match status" value="1"/>
</dbReference>
<protein>
    <submittedName>
        <fullName evidence="3">Uncharacterized protein DUF58</fullName>
    </submittedName>
</protein>
<dbReference type="PANTHER" id="PTHR33608:SF6">
    <property type="entry name" value="BLL2464 PROTEIN"/>
    <property type="match status" value="1"/>
</dbReference>
<reference evidence="3 4" key="1">
    <citation type="submission" date="2018-07" db="EMBL/GenBank/DDBJ databases">
        <title>Genomic Encyclopedia of Type Strains, Phase IV (KMG-IV): sequencing the most valuable type-strain genomes for metagenomic binning, comparative biology and taxonomic classification.</title>
        <authorList>
            <person name="Goeker M."/>
        </authorList>
    </citation>
    <scope>NUCLEOTIDE SEQUENCE [LARGE SCALE GENOMIC DNA]</scope>
    <source>
        <strain evidence="3 4">DSM 21352</strain>
    </source>
</reference>
<feature type="domain" description="DUF58" evidence="2">
    <location>
        <begin position="60"/>
        <end position="281"/>
    </location>
</feature>
<sequence>MKLWRRKPAVAPAANDPAPEAGAADRLLRRLEWTVIRRLDGLLQGDYRTLMRGTGLDLADLREYQMHDDVRHIDWNVTARQQVPHVRVFTEDREMAAWFVLDLSRSVDFGSGPKAKREISAGFVGVLARLLTRHGNRVGALVYGHDLEAVLPPRSSRTHVLRLLHEMERRAHAAADAKAPHRGMTRLADMLQSAAGLMPRRSTVFVVSDFLTEPGWEKPLARLAQRHEVVAVRLFDPLERELPDLGLVPLADAETGEQVWVDTHDAAFRRRFARLAAEREEALREALANAGVDALELSTADDLVEAIVRFADMRRRRVRATGAPPRRAGELR</sequence>
<dbReference type="InterPro" id="IPR036465">
    <property type="entry name" value="vWFA_dom_sf"/>
</dbReference>
<gene>
    <name evidence="3" type="ORF">DFR41_102403</name>
</gene>
<dbReference type="OrthoDB" id="9776116at2"/>
<dbReference type="STRING" id="433924.NS331_10600"/>
<dbReference type="SUPFAM" id="SSF53300">
    <property type="entry name" value="vWA-like"/>
    <property type="match status" value="1"/>
</dbReference>
<evidence type="ECO:0000313" key="3">
    <source>
        <dbReference type="EMBL" id="RDI27366.1"/>
    </source>
</evidence>
<dbReference type="Proteomes" id="UP000255265">
    <property type="component" value="Unassembled WGS sequence"/>
</dbReference>
<evidence type="ECO:0000256" key="1">
    <source>
        <dbReference type="SAM" id="MobiDB-lite"/>
    </source>
</evidence>
<dbReference type="EMBL" id="QQAV01000002">
    <property type="protein sequence ID" value="RDI27366.1"/>
    <property type="molecule type" value="Genomic_DNA"/>
</dbReference>
<feature type="compositionally biased region" description="Low complexity" evidence="1">
    <location>
        <begin position="9"/>
        <end position="20"/>
    </location>
</feature>
<dbReference type="PANTHER" id="PTHR33608">
    <property type="entry name" value="BLL2464 PROTEIN"/>
    <property type="match status" value="1"/>
</dbReference>